<feature type="chain" id="PRO_5045744327" evidence="1">
    <location>
        <begin position="18"/>
        <end position="172"/>
    </location>
</feature>
<proteinExistence type="predicted"/>
<organism evidence="2 3">
    <name type="scientific">Kaistella daneshvariae</name>
    <dbReference type="NCBI Taxonomy" id="2487074"/>
    <lineage>
        <taxon>Bacteria</taxon>
        <taxon>Pseudomonadati</taxon>
        <taxon>Bacteroidota</taxon>
        <taxon>Flavobacteriia</taxon>
        <taxon>Flavobacteriales</taxon>
        <taxon>Weeksellaceae</taxon>
        <taxon>Chryseobacterium group</taxon>
        <taxon>Kaistella</taxon>
    </lineage>
</organism>
<dbReference type="InterPro" id="IPR052517">
    <property type="entry name" value="GlcG_carb_metab_protein"/>
</dbReference>
<dbReference type="SUPFAM" id="SSF143744">
    <property type="entry name" value="GlcG-like"/>
    <property type="match status" value="1"/>
</dbReference>
<evidence type="ECO:0000313" key="3">
    <source>
        <dbReference type="Proteomes" id="UP000274483"/>
    </source>
</evidence>
<dbReference type="InterPro" id="IPR005624">
    <property type="entry name" value="PduO/GlcC-like"/>
</dbReference>
<evidence type="ECO:0000256" key="1">
    <source>
        <dbReference type="SAM" id="SignalP"/>
    </source>
</evidence>
<dbReference type="Gene3D" id="3.30.450.150">
    <property type="entry name" value="Haem-degrading domain"/>
    <property type="match status" value="1"/>
</dbReference>
<reference evidence="2 3" key="1">
    <citation type="submission" date="2018-11" db="EMBL/GenBank/DDBJ databases">
        <title>Proposal to divide the Flavobacteriaceae and reorganize its genera based on Amino Acid Identity values calculated from whole genome sequences.</title>
        <authorList>
            <person name="Nicholson A.C."/>
            <person name="Gulvik C.A."/>
            <person name="Whitney A.M."/>
            <person name="Humrighouse B.W."/>
            <person name="Bell M."/>
            <person name="Holmes B."/>
            <person name="Steigerwalt A.G."/>
            <person name="Villarma A."/>
            <person name="Sheth M."/>
            <person name="Batra D."/>
            <person name="Pryor J."/>
            <person name="Bernardet J.-F."/>
            <person name="Hugo C."/>
            <person name="Kampfer P."/>
            <person name="Newman J.D."/>
            <person name="McQuiston J.R."/>
        </authorList>
    </citation>
    <scope>NUCLEOTIDE SEQUENCE [LARGE SCALE GENOMIC DNA]</scope>
    <source>
        <strain evidence="2 3">H3001</strain>
    </source>
</reference>
<dbReference type="Proteomes" id="UP000274483">
    <property type="component" value="Chromosome"/>
</dbReference>
<keyword evidence="1" id="KW-0732">Signal</keyword>
<dbReference type="InterPro" id="IPR038084">
    <property type="entry name" value="PduO/GlcC-like_sf"/>
</dbReference>
<dbReference type="EMBL" id="CP034158">
    <property type="protein sequence ID" value="AZI67579.1"/>
    <property type="molecule type" value="Genomic_DNA"/>
</dbReference>
<dbReference type="PANTHER" id="PTHR34309">
    <property type="entry name" value="SLR1406 PROTEIN"/>
    <property type="match status" value="1"/>
</dbReference>
<protein>
    <submittedName>
        <fullName evidence="2">Heme-binding protein</fullName>
    </submittedName>
</protein>
<gene>
    <name evidence="2" type="ORF">EIB71_07845</name>
</gene>
<feature type="signal peptide" evidence="1">
    <location>
        <begin position="1"/>
        <end position="17"/>
    </location>
</feature>
<keyword evidence="3" id="KW-1185">Reference proteome</keyword>
<dbReference type="PANTHER" id="PTHR34309:SF10">
    <property type="entry name" value="SLR1406 PROTEIN"/>
    <property type="match status" value="1"/>
</dbReference>
<dbReference type="Pfam" id="PF03928">
    <property type="entry name" value="HbpS-like"/>
    <property type="match status" value="1"/>
</dbReference>
<evidence type="ECO:0000313" key="2">
    <source>
        <dbReference type="EMBL" id="AZI67579.1"/>
    </source>
</evidence>
<dbReference type="RefSeq" id="WP_124757976.1">
    <property type="nucleotide sequence ID" value="NZ_CBCRWA010000001.1"/>
</dbReference>
<accession>A0ABM7C9A3</accession>
<sequence length="172" mass="18057">MKNIFLFLALLPVFGFAQNRVEPRTLTKSSYVKSVSTLTTDGAFELTKHAFEAAAALDKKVSVAVLDADGVIILLVRGENVGPHNTEASRRKAFTALSTKNASLTLMQNAAADPTAQNLNTLPELLLLGGGVPVWQNGQVIGSIGVSGAGGGLQDHNVAKQAVEKLGFSITK</sequence>
<name>A0ABM7C9A3_9FLAO</name>